<dbReference type="AGR" id="MGI:1914466"/>
<proteinExistence type="predicted"/>
<reference evidence="1" key="4">
    <citation type="submission" date="2025-09" db="UniProtKB">
        <authorList>
            <consortium name="Ensembl"/>
        </authorList>
    </citation>
    <scope>IDENTIFICATION</scope>
    <source>
        <strain evidence="1">C57BL/6J</strain>
    </source>
</reference>
<dbReference type="Proteomes" id="UP000000589">
    <property type="component" value="Chromosome 12"/>
</dbReference>
<dbReference type="SMR" id="A0A1Y7VNY8"/>
<dbReference type="ExpressionAtlas" id="A0A1Y7VNY8">
    <property type="expression patterns" value="baseline and differential"/>
</dbReference>
<dbReference type="Bgee" id="ENSMUSG00000020646">
    <property type="expression patterns" value="Expressed in umbilical cord and 248 other cell types or tissues"/>
</dbReference>
<dbReference type="MGI" id="MGI:1914466">
    <property type="gene designation" value="Mboat2"/>
</dbReference>
<reference evidence="1 3" key="1">
    <citation type="journal article" date="2009" name="PLoS Biol.">
        <title>Lineage-specific biology revealed by a finished genome assembly of the mouse.</title>
        <authorList>
            <consortium name="Mouse Genome Sequencing Consortium"/>
            <person name="Church D.M."/>
            <person name="Goodstadt L."/>
            <person name="Hillier L.W."/>
            <person name="Zody M.C."/>
            <person name="Goldstein S."/>
            <person name="She X."/>
            <person name="Bult C.J."/>
            <person name="Agarwala R."/>
            <person name="Cherry J.L."/>
            <person name="DiCuccio M."/>
            <person name="Hlavina W."/>
            <person name="Kapustin Y."/>
            <person name="Meric P."/>
            <person name="Maglott D."/>
            <person name="Birtle Z."/>
            <person name="Marques A.C."/>
            <person name="Graves T."/>
            <person name="Zhou S."/>
            <person name="Teague B."/>
            <person name="Potamousis K."/>
            <person name="Churas C."/>
            <person name="Place M."/>
            <person name="Herschleb J."/>
            <person name="Runnheim R."/>
            <person name="Forrest D."/>
            <person name="Amos-Landgraf J."/>
            <person name="Schwartz D.C."/>
            <person name="Cheng Z."/>
            <person name="Lindblad-Toh K."/>
            <person name="Eichler E.E."/>
            <person name="Ponting C.P."/>
        </authorList>
    </citation>
    <scope>NUCLEOTIDE SEQUENCE [LARGE SCALE GENOMIC DNA]</scope>
    <source>
        <strain evidence="1 3">C57BL/6J</strain>
    </source>
</reference>
<accession>A0A1Y7VNY8</accession>
<name>A0A1Y7VNY8_MOUSE</name>
<dbReference type="Ensembl" id="ENSMUST00000222994.2">
    <property type="protein sequence ID" value="ENSMUSP00000152712.2"/>
    <property type="gene ID" value="ENSMUSG00000020646.18"/>
</dbReference>
<dbReference type="GeneTree" id="ENSGT01030000234564"/>
<organism evidence="1 3">
    <name type="scientific">Mus musculus</name>
    <name type="common">Mouse</name>
    <dbReference type="NCBI Taxonomy" id="10090"/>
    <lineage>
        <taxon>Eukaryota</taxon>
        <taxon>Metazoa</taxon>
        <taxon>Chordata</taxon>
        <taxon>Craniata</taxon>
        <taxon>Vertebrata</taxon>
        <taxon>Euteleostomi</taxon>
        <taxon>Mammalia</taxon>
        <taxon>Eutheria</taxon>
        <taxon>Euarchontoglires</taxon>
        <taxon>Glires</taxon>
        <taxon>Rodentia</taxon>
        <taxon>Myomorpha</taxon>
        <taxon>Muroidea</taxon>
        <taxon>Muridae</taxon>
        <taxon>Murinae</taxon>
        <taxon>Mus</taxon>
        <taxon>Mus</taxon>
    </lineage>
</organism>
<gene>
    <name evidence="1 2" type="primary">Mboat2</name>
</gene>
<protein>
    <submittedName>
        <fullName evidence="1">Membrane bound O-acyltransferase domain containing 2</fullName>
    </submittedName>
</protein>
<dbReference type="Antibodypedia" id="12361">
    <property type="antibodies" value="73 antibodies from 18 providers"/>
</dbReference>
<dbReference type="AlphaFoldDB" id="A0A1Y7VNY8"/>
<keyword evidence="3" id="KW-1185">Reference proteome</keyword>
<evidence type="ECO:0000313" key="1">
    <source>
        <dbReference type="Ensembl" id="ENSMUSP00000152712.2"/>
    </source>
</evidence>
<reference evidence="1" key="3">
    <citation type="submission" date="2025-08" db="UniProtKB">
        <authorList>
            <consortium name="Ensembl"/>
        </authorList>
    </citation>
    <scope>IDENTIFICATION</scope>
    <source>
        <strain evidence="1">C57BL/6J</strain>
    </source>
</reference>
<reference evidence="1 3" key="2">
    <citation type="journal article" date="2011" name="PLoS Biol.">
        <title>Modernizing reference genome assemblies.</title>
        <authorList>
            <person name="Church D.M."/>
            <person name="Schneider V.A."/>
            <person name="Graves T."/>
            <person name="Auger K."/>
            <person name="Cunningham F."/>
            <person name="Bouk N."/>
            <person name="Chen H.C."/>
            <person name="Agarwala R."/>
            <person name="McLaren W.M."/>
            <person name="Ritchie G.R."/>
            <person name="Albracht D."/>
            <person name="Kremitzki M."/>
            <person name="Rock S."/>
            <person name="Kotkiewicz H."/>
            <person name="Kremitzki C."/>
            <person name="Wollam A."/>
            <person name="Trani L."/>
            <person name="Fulton L."/>
            <person name="Fulton R."/>
            <person name="Matthews L."/>
            <person name="Whitehead S."/>
            <person name="Chow W."/>
            <person name="Torrance J."/>
            <person name="Dunn M."/>
            <person name="Harden G."/>
            <person name="Threadgold G."/>
            <person name="Wood J."/>
            <person name="Collins J."/>
            <person name="Heath P."/>
            <person name="Griffiths G."/>
            <person name="Pelan S."/>
            <person name="Grafham D."/>
            <person name="Eichler E.E."/>
            <person name="Weinstock G."/>
            <person name="Mardis E.R."/>
            <person name="Wilson R.K."/>
            <person name="Howe K."/>
            <person name="Flicek P."/>
            <person name="Hubbard T."/>
        </authorList>
    </citation>
    <scope>NUCLEOTIDE SEQUENCE [LARGE SCALE GENOMIC DNA]</scope>
    <source>
        <strain evidence="1 3">C57BL/6J</strain>
    </source>
</reference>
<dbReference type="VEuPathDB" id="HostDB:ENSMUSG00000020646"/>
<evidence type="ECO:0000313" key="3">
    <source>
        <dbReference type="Proteomes" id="UP000000589"/>
    </source>
</evidence>
<sequence length="41" mass="4330">MATTSTTGSTLLQPLSNAVQLPIDQMLLCVCFGIPLSVSDY</sequence>
<evidence type="ECO:0000313" key="2">
    <source>
        <dbReference type="MGI" id="MGI:1914466"/>
    </source>
</evidence>